<accession>A0ABV8V4W8</accession>
<dbReference type="InterPro" id="IPR019052">
    <property type="entry name" value="DUF2383"/>
</dbReference>
<dbReference type="NCBIfam" id="TIGR02284">
    <property type="entry name" value="PA2169 family four-helix-bundle protein"/>
    <property type="match status" value="1"/>
</dbReference>
<dbReference type="Gene3D" id="1.20.1260.10">
    <property type="match status" value="1"/>
</dbReference>
<comment type="caution">
    <text evidence="2">The sequence shown here is derived from an EMBL/GenBank/DDBJ whole genome shotgun (WGS) entry which is preliminary data.</text>
</comment>
<organism evidence="2 3">
    <name type="scientific">Simiduia curdlanivorans</name>
    <dbReference type="NCBI Taxonomy" id="1492769"/>
    <lineage>
        <taxon>Bacteria</taxon>
        <taxon>Pseudomonadati</taxon>
        <taxon>Pseudomonadota</taxon>
        <taxon>Gammaproteobacteria</taxon>
        <taxon>Cellvibrionales</taxon>
        <taxon>Cellvibrionaceae</taxon>
        <taxon>Simiduia</taxon>
    </lineage>
</organism>
<gene>
    <name evidence="2" type="ORF">ACFOX3_07535</name>
</gene>
<dbReference type="Pfam" id="PF09537">
    <property type="entry name" value="DUF2383"/>
    <property type="match status" value="1"/>
</dbReference>
<dbReference type="InterPro" id="IPR011971">
    <property type="entry name" value="CHP02284"/>
</dbReference>
<dbReference type="RefSeq" id="WP_380736141.1">
    <property type="nucleotide sequence ID" value="NZ_JBHSCX010000005.1"/>
</dbReference>
<evidence type="ECO:0000259" key="1">
    <source>
        <dbReference type="Pfam" id="PF09537"/>
    </source>
</evidence>
<proteinExistence type="predicted"/>
<keyword evidence="3" id="KW-1185">Reference proteome</keyword>
<reference evidence="3" key="1">
    <citation type="journal article" date="2019" name="Int. J. Syst. Evol. Microbiol.">
        <title>The Global Catalogue of Microorganisms (GCM) 10K type strain sequencing project: providing services to taxonomists for standard genome sequencing and annotation.</title>
        <authorList>
            <consortium name="The Broad Institute Genomics Platform"/>
            <consortium name="The Broad Institute Genome Sequencing Center for Infectious Disease"/>
            <person name="Wu L."/>
            <person name="Ma J."/>
        </authorList>
    </citation>
    <scope>NUCLEOTIDE SEQUENCE [LARGE SCALE GENOMIC DNA]</scope>
    <source>
        <strain evidence="3">CECT 8570</strain>
    </source>
</reference>
<protein>
    <submittedName>
        <fullName evidence="2">PA2169 family four-helix-bundle protein</fullName>
    </submittedName>
</protein>
<dbReference type="Proteomes" id="UP001595840">
    <property type="component" value="Unassembled WGS sequence"/>
</dbReference>
<dbReference type="EMBL" id="JBHSCX010000005">
    <property type="protein sequence ID" value="MFC4362147.1"/>
    <property type="molecule type" value="Genomic_DNA"/>
</dbReference>
<evidence type="ECO:0000313" key="3">
    <source>
        <dbReference type="Proteomes" id="UP001595840"/>
    </source>
</evidence>
<feature type="domain" description="DUF2383" evidence="1">
    <location>
        <begin position="4"/>
        <end position="111"/>
    </location>
</feature>
<name>A0ABV8V4W8_9GAMM</name>
<sequence length="143" mass="16131">MNADNVNNIIKVLNSGKDFYQHAIDKVDNSGLVMVFRSMVDARNNALIKLQPFAQMTDGEREAGDSWVVKAREAYADLRAALSKDPDHTYIEQLEEVEDKTLVELKTALNKTSEPLYAAVLKEVHSDIKLCHDRMLNLQKITA</sequence>
<evidence type="ECO:0000313" key="2">
    <source>
        <dbReference type="EMBL" id="MFC4362147.1"/>
    </source>
</evidence>
<dbReference type="InterPro" id="IPR012347">
    <property type="entry name" value="Ferritin-like"/>
</dbReference>